<dbReference type="Gene3D" id="2.60.40.1180">
    <property type="entry name" value="Golgi alpha-mannosidase II"/>
    <property type="match status" value="1"/>
</dbReference>
<protein>
    <recommendedName>
        <fullName evidence="5">Alpha-galactosidase</fullName>
        <ecNumber evidence="5">3.2.1.22</ecNumber>
    </recommendedName>
    <alternativeName>
        <fullName evidence="5">Melibiase</fullName>
    </alternativeName>
</protein>
<dbReference type="KEGG" id="caml:H6X83_01565"/>
<keyword evidence="3 5" id="KW-0378">Hydrolase</keyword>
<comment type="catalytic activity">
    <reaction evidence="5">
        <text>Hydrolysis of terminal, non-reducing alpha-D-galactose residues in alpha-D-galactosides, including galactose oligosaccharides, galactomannans and galactolipids.</text>
        <dbReference type="EC" id="3.2.1.22"/>
    </reaction>
</comment>
<evidence type="ECO:0000256" key="1">
    <source>
        <dbReference type="ARBA" id="ARBA00009743"/>
    </source>
</evidence>
<dbReference type="SUPFAM" id="SSF51445">
    <property type="entry name" value="(Trans)glycosidases"/>
    <property type="match status" value="1"/>
</dbReference>
<evidence type="ECO:0000313" key="7">
    <source>
        <dbReference type="EMBL" id="QNO18381.1"/>
    </source>
</evidence>
<dbReference type="InterPro" id="IPR041233">
    <property type="entry name" value="Melibiase_C"/>
</dbReference>
<dbReference type="RefSeq" id="WP_212507444.1">
    <property type="nucleotide sequence ID" value="NZ_CP060696.1"/>
</dbReference>
<comment type="similarity">
    <text evidence="1 5">Belongs to the glycosyl hydrolase 27 family.</text>
</comment>
<dbReference type="Pfam" id="PF16499">
    <property type="entry name" value="Melibiase_2"/>
    <property type="match status" value="1"/>
</dbReference>
<dbReference type="SUPFAM" id="SSF51011">
    <property type="entry name" value="Glycosyl hydrolase domain"/>
    <property type="match status" value="1"/>
</dbReference>
<sequence>MLRKKDRVALTPPMGWNSWDCFAATVTEEQLLENAAYMAAHLKKYGWEYIVCDIQWSEPLAGTGEREYRNFARLTLDQYGRQMPAENRFPSAAGGKGFAPIAKKIHAMGLKFGIHIMRGIPRQAVHEHLPVLGTDVTADQVALPDSISRWNGDMYGLDPQKPEAQAYYDSIFQLYASWGVDFVKVDDICNTNMYPHNPYSAEKEIEMIRRAIDNSGRGMVLSLSPGPAVIEKAWHMEKNANMWRITDDFWDKWELLKAMFERCEVWQKHVSFGCWPDCDMLPLGHIGAGFHAARETNFTRPEQVTMMTLWSIFRSPLIMGGNLPECDSWTLSLLTNAEVLHLLGHSSDACQLARDDAHAVWTSLDEDGSRYLSLFNLGEEEAEISCPLAEVSLFAAQVRDLWQRKDLGAVESTVSAKIAPHGAVLLKLTELHEIE</sequence>
<evidence type="ECO:0000256" key="4">
    <source>
        <dbReference type="ARBA" id="ARBA00023295"/>
    </source>
</evidence>
<accession>A0A7G9WI69</accession>
<keyword evidence="8" id="KW-1185">Reference proteome</keyword>
<proteinExistence type="inferred from homology"/>
<evidence type="ECO:0000256" key="2">
    <source>
        <dbReference type="ARBA" id="ARBA00022729"/>
    </source>
</evidence>
<dbReference type="InterPro" id="IPR002241">
    <property type="entry name" value="Glyco_hydro_27"/>
</dbReference>
<dbReference type="InterPro" id="IPR013780">
    <property type="entry name" value="Glyco_hydro_b"/>
</dbReference>
<gene>
    <name evidence="7" type="ORF">H6X83_01565</name>
</gene>
<feature type="domain" description="Alpha galactosidase C-terminal" evidence="6">
    <location>
        <begin position="356"/>
        <end position="428"/>
    </location>
</feature>
<evidence type="ECO:0000256" key="3">
    <source>
        <dbReference type="ARBA" id="ARBA00022801"/>
    </source>
</evidence>
<dbReference type="PANTHER" id="PTHR11452">
    <property type="entry name" value="ALPHA-GALACTOSIDASE/ALPHA-N-ACETYLGALACTOSAMINIDASE"/>
    <property type="match status" value="1"/>
</dbReference>
<dbReference type="GO" id="GO:0005975">
    <property type="term" value="P:carbohydrate metabolic process"/>
    <property type="evidence" value="ECO:0007669"/>
    <property type="project" value="InterPro"/>
</dbReference>
<reference evidence="7 8" key="1">
    <citation type="submission" date="2020-08" db="EMBL/GenBank/DDBJ databases">
        <authorList>
            <person name="Ren C."/>
            <person name="Gu Y."/>
            <person name="Xu Y."/>
        </authorList>
    </citation>
    <scope>NUCLEOTIDE SEQUENCE [LARGE SCALE GENOMIC DNA]</scope>
    <source>
        <strain evidence="7 8">LBM18003</strain>
    </source>
</reference>
<evidence type="ECO:0000256" key="5">
    <source>
        <dbReference type="RuleBase" id="RU361168"/>
    </source>
</evidence>
<dbReference type="EMBL" id="CP060696">
    <property type="protein sequence ID" value="QNO18381.1"/>
    <property type="molecule type" value="Genomic_DNA"/>
</dbReference>
<dbReference type="PANTHER" id="PTHR11452:SF42">
    <property type="entry name" value="ALPHA-GALACTOSIDASE"/>
    <property type="match status" value="1"/>
</dbReference>
<keyword evidence="2" id="KW-0732">Signal</keyword>
<dbReference type="InterPro" id="IPR017853">
    <property type="entry name" value="GH"/>
</dbReference>
<name>A0A7G9WI69_9FIRM</name>
<dbReference type="EC" id="3.2.1.22" evidence="5"/>
<evidence type="ECO:0000313" key="8">
    <source>
        <dbReference type="Proteomes" id="UP000516046"/>
    </source>
</evidence>
<dbReference type="CDD" id="cd14792">
    <property type="entry name" value="GH27"/>
    <property type="match status" value="1"/>
</dbReference>
<dbReference type="Pfam" id="PF17801">
    <property type="entry name" value="Melibiase_C"/>
    <property type="match status" value="1"/>
</dbReference>
<keyword evidence="4 5" id="KW-0326">Glycosidase</keyword>
<dbReference type="GO" id="GO:0004557">
    <property type="term" value="F:alpha-galactosidase activity"/>
    <property type="evidence" value="ECO:0007669"/>
    <property type="project" value="UniProtKB-EC"/>
</dbReference>
<evidence type="ECO:0000259" key="6">
    <source>
        <dbReference type="Pfam" id="PF17801"/>
    </source>
</evidence>
<dbReference type="AlphaFoldDB" id="A0A7G9WI69"/>
<keyword evidence="5" id="KW-1015">Disulfide bond</keyword>
<organism evidence="7 8">
    <name type="scientific">Caproicibacterium amylolyticum</name>
    <dbReference type="NCBI Taxonomy" id="2766537"/>
    <lineage>
        <taxon>Bacteria</taxon>
        <taxon>Bacillati</taxon>
        <taxon>Bacillota</taxon>
        <taxon>Clostridia</taxon>
        <taxon>Eubacteriales</taxon>
        <taxon>Oscillospiraceae</taxon>
        <taxon>Caproicibacterium</taxon>
    </lineage>
</organism>
<dbReference type="Proteomes" id="UP000516046">
    <property type="component" value="Chromosome"/>
</dbReference>
<dbReference type="Gene3D" id="3.20.20.70">
    <property type="entry name" value="Aldolase class I"/>
    <property type="match status" value="1"/>
</dbReference>
<dbReference type="PRINTS" id="PR00740">
    <property type="entry name" value="GLHYDRLASE27"/>
</dbReference>
<dbReference type="InterPro" id="IPR013785">
    <property type="entry name" value="Aldolase_TIM"/>
</dbReference>